<evidence type="ECO:0000313" key="3">
    <source>
        <dbReference type="EMBL" id="MCS5735146.1"/>
    </source>
</evidence>
<reference evidence="3" key="1">
    <citation type="submission" date="2022-08" db="EMBL/GenBank/DDBJ databases">
        <authorList>
            <person name="Deng Y."/>
            <person name="Han X.-F."/>
            <person name="Zhang Y.-Q."/>
        </authorList>
    </citation>
    <scope>NUCLEOTIDE SEQUENCE</scope>
    <source>
        <strain evidence="3">CPCC 203386</strain>
    </source>
</reference>
<dbReference type="CDD" id="cd00085">
    <property type="entry name" value="HNHc"/>
    <property type="match status" value="1"/>
</dbReference>
<dbReference type="SMART" id="SM00507">
    <property type="entry name" value="HNHc"/>
    <property type="match status" value="1"/>
</dbReference>
<proteinExistence type="predicted"/>
<sequence length="279" mass="30221">MAERAVWVEPERDGMATLVCHLPAVSVFAIDDTLDQHARSLAGAEEPRTHAQLRADTLTDLLLDPHSRDARVKGVRANVTITVPALTLLGHSDEPAELIGYGPIDVDTARRLTATAPSVTRLLTDLVTGARLTVGRNRYTVPADLRAAVQLDDETCRFPGCVRRADRCDLDHTIDWANNGHTSLDNLAALCRCHHTVKHHTDWTVTQGPNRTLHWTSPSGARHTTTPAKHSPPTSAPPIGARGPALSDAPHPQPPGDVAHSSLTSRPPRTRPLPDDPPF</sequence>
<comment type="caution">
    <text evidence="3">The sequence shown here is derived from an EMBL/GenBank/DDBJ whole genome shotgun (WGS) entry which is preliminary data.</text>
</comment>
<evidence type="ECO:0000259" key="2">
    <source>
        <dbReference type="SMART" id="SM00507"/>
    </source>
</evidence>
<keyword evidence="4" id="KW-1185">Reference proteome</keyword>
<gene>
    <name evidence="3" type="ORF">N1032_15475</name>
</gene>
<keyword evidence="3" id="KW-0540">Nuclease</keyword>
<dbReference type="Gene3D" id="1.10.30.50">
    <property type="match status" value="1"/>
</dbReference>
<dbReference type="InterPro" id="IPR003615">
    <property type="entry name" value="HNH_nuc"/>
</dbReference>
<evidence type="ECO:0000313" key="4">
    <source>
        <dbReference type="Proteomes" id="UP001165586"/>
    </source>
</evidence>
<dbReference type="InterPro" id="IPR003870">
    <property type="entry name" value="DUF222"/>
</dbReference>
<feature type="compositionally biased region" description="Polar residues" evidence="1">
    <location>
        <begin position="205"/>
        <end position="228"/>
    </location>
</feature>
<organism evidence="3 4">
    <name type="scientific">Herbiconiux daphne</name>
    <dbReference type="NCBI Taxonomy" id="2970914"/>
    <lineage>
        <taxon>Bacteria</taxon>
        <taxon>Bacillati</taxon>
        <taxon>Actinomycetota</taxon>
        <taxon>Actinomycetes</taxon>
        <taxon>Micrococcales</taxon>
        <taxon>Microbacteriaceae</taxon>
        <taxon>Herbiconiux</taxon>
    </lineage>
</organism>
<protein>
    <submittedName>
        <fullName evidence="3">HNH endonuclease</fullName>
    </submittedName>
</protein>
<dbReference type="Pfam" id="PF02720">
    <property type="entry name" value="DUF222"/>
    <property type="match status" value="1"/>
</dbReference>
<accession>A0ABT2H5E9</accession>
<dbReference type="Proteomes" id="UP001165586">
    <property type="component" value="Unassembled WGS sequence"/>
</dbReference>
<feature type="region of interest" description="Disordered" evidence="1">
    <location>
        <begin position="205"/>
        <end position="279"/>
    </location>
</feature>
<feature type="domain" description="HNH nuclease" evidence="2">
    <location>
        <begin position="144"/>
        <end position="196"/>
    </location>
</feature>
<keyword evidence="3" id="KW-0255">Endonuclease</keyword>
<dbReference type="GO" id="GO:0004519">
    <property type="term" value="F:endonuclease activity"/>
    <property type="evidence" value="ECO:0007669"/>
    <property type="project" value="UniProtKB-KW"/>
</dbReference>
<dbReference type="EMBL" id="JANLCJ010000005">
    <property type="protein sequence ID" value="MCS5735146.1"/>
    <property type="molecule type" value="Genomic_DNA"/>
</dbReference>
<evidence type="ECO:0000256" key="1">
    <source>
        <dbReference type="SAM" id="MobiDB-lite"/>
    </source>
</evidence>
<keyword evidence="3" id="KW-0378">Hydrolase</keyword>
<name>A0ABT2H5E9_9MICO</name>